<dbReference type="Proteomes" id="UP001549291">
    <property type="component" value="Unassembled WGS sequence"/>
</dbReference>
<keyword evidence="2" id="KW-1185">Reference proteome</keyword>
<evidence type="ECO:0000313" key="1">
    <source>
        <dbReference type="EMBL" id="MET4716309.1"/>
    </source>
</evidence>
<dbReference type="EMBL" id="JBEPTQ010000001">
    <property type="protein sequence ID" value="MET4716309.1"/>
    <property type="molecule type" value="Genomic_DNA"/>
</dbReference>
<name>A0ABV2RHA5_BRAJP</name>
<accession>A0ABV2RHA5</accession>
<evidence type="ECO:0000313" key="2">
    <source>
        <dbReference type="Proteomes" id="UP001549291"/>
    </source>
</evidence>
<reference evidence="1 2" key="1">
    <citation type="submission" date="2024-06" db="EMBL/GenBank/DDBJ databases">
        <title>Genomic Encyclopedia of Type Strains, Phase V (KMG-V): Genome sequencing to study the core and pangenomes of soil and plant-associated prokaryotes.</title>
        <authorList>
            <person name="Whitman W."/>
        </authorList>
    </citation>
    <scope>NUCLEOTIDE SEQUENCE [LARGE SCALE GENOMIC DNA]</scope>
    <source>
        <strain evidence="1 2">USDA 160</strain>
    </source>
</reference>
<protein>
    <submittedName>
        <fullName evidence="1">Uncharacterized protein</fullName>
    </submittedName>
</protein>
<gene>
    <name evidence="1" type="ORF">ABIF63_000412</name>
</gene>
<organism evidence="1 2">
    <name type="scientific">Bradyrhizobium japonicum</name>
    <dbReference type="NCBI Taxonomy" id="375"/>
    <lineage>
        <taxon>Bacteria</taxon>
        <taxon>Pseudomonadati</taxon>
        <taxon>Pseudomonadota</taxon>
        <taxon>Alphaproteobacteria</taxon>
        <taxon>Hyphomicrobiales</taxon>
        <taxon>Nitrobacteraceae</taxon>
        <taxon>Bradyrhizobium</taxon>
    </lineage>
</organism>
<proteinExistence type="predicted"/>
<sequence>METREDDLLRLATALDAIGADQKLIIRERYFERAFGNTRALAMQRREYLPGRMAARFVTTASSAKESLPVLIRQAAAA</sequence>
<comment type="caution">
    <text evidence="1">The sequence shown here is derived from an EMBL/GenBank/DDBJ whole genome shotgun (WGS) entry which is preliminary data.</text>
</comment>